<dbReference type="OrthoDB" id="326421at2"/>
<dbReference type="AlphaFoldDB" id="A0A426VDP1"/>
<keyword evidence="3" id="KW-0804">Transcription</keyword>
<dbReference type="Gene3D" id="1.10.357.10">
    <property type="entry name" value="Tetracycline Repressor, domain 2"/>
    <property type="match status" value="1"/>
</dbReference>
<dbReference type="InterPro" id="IPR011075">
    <property type="entry name" value="TetR_C"/>
</dbReference>
<organism evidence="6 7">
    <name type="scientific">Aquabacterium soli</name>
    <dbReference type="NCBI Taxonomy" id="2493092"/>
    <lineage>
        <taxon>Bacteria</taxon>
        <taxon>Pseudomonadati</taxon>
        <taxon>Pseudomonadota</taxon>
        <taxon>Betaproteobacteria</taxon>
        <taxon>Burkholderiales</taxon>
        <taxon>Aquabacterium</taxon>
    </lineage>
</organism>
<keyword evidence="1" id="KW-0805">Transcription regulation</keyword>
<evidence type="ECO:0000313" key="6">
    <source>
        <dbReference type="EMBL" id="RRS04977.1"/>
    </source>
</evidence>
<dbReference type="InterPro" id="IPR036271">
    <property type="entry name" value="Tet_transcr_reg_TetR-rel_C_sf"/>
</dbReference>
<dbReference type="PRINTS" id="PR00455">
    <property type="entry name" value="HTHTETR"/>
</dbReference>
<evidence type="ECO:0000259" key="5">
    <source>
        <dbReference type="PROSITE" id="PS50977"/>
    </source>
</evidence>
<protein>
    <submittedName>
        <fullName evidence="6">TetR/AcrR family transcriptional regulator</fullName>
    </submittedName>
</protein>
<dbReference type="EMBL" id="RSED01000005">
    <property type="protein sequence ID" value="RRS04977.1"/>
    <property type="molecule type" value="Genomic_DNA"/>
</dbReference>
<dbReference type="Proteomes" id="UP000269265">
    <property type="component" value="Unassembled WGS sequence"/>
</dbReference>
<evidence type="ECO:0000256" key="3">
    <source>
        <dbReference type="ARBA" id="ARBA00023163"/>
    </source>
</evidence>
<accession>A0A426VDP1</accession>
<evidence type="ECO:0000313" key="7">
    <source>
        <dbReference type="Proteomes" id="UP000269265"/>
    </source>
</evidence>
<dbReference type="SUPFAM" id="SSF48498">
    <property type="entry name" value="Tetracyclin repressor-like, C-terminal domain"/>
    <property type="match status" value="1"/>
</dbReference>
<dbReference type="Gene3D" id="1.10.10.60">
    <property type="entry name" value="Homeodomain-like"/>
    <property type="match status" value="1"/>
</dbReference>
<dbReference type="SUPFAM" id="SSF46689">
    <property type="entry name" value="Homeodomain-like"/>
    <property type="match status" value="1"/>
</dbReference>
<feature type="DNA-binding region" description="H-T-H motif" evidence="4">
    <location>
        <begin position="125"/>
        <end position="144"/>
    </location>
</feature>
<dbReference type="InterPro" id="IPR001647">
    <property type="entry name" value="HTH_TetR"/>
</dbReference>
<dbReference type="GO" id="GO:0003677">
    <property type="term" value="F:DNA binding"/>
    <property type="evidence" value="ECO:0007669"/>
    <property type="project" value="UniProtKB-UniRule"/>
</dbReference>
<proteinExistence type="predicted"/>
<name>A0A426VDP1_9BURK</name>
<reference evidence="6 7" key="1">
    <citation type="submission" date="2018-12" db="EMBL/GenBank/DDBJ databases">
        <title>The whole draft genome of Aquabacterium sp. SJQ9.</title>
        <authorList>
            <person name="Sun L."/>
            <person name="Gao X."/>
            <person name="Chen W."/>
            <person name="Huang K."/>
        </authorList>
    </citation>
    <scope>NUCLEOTIDE SEQUENCE [LARGE SCALE GENOMIC DNA]</scope>
    <source>
        <strain evidence="6 7">SJQ9</strain>
    </source>
</reference>
<sequence length="315" mass="34727">MRSARSLVCAAVQQRVNPQSAQLCRFCAGPSVGKTERVHVKKTCGRHAHRSHFLQNSTTVRFIWQPFCKDPHPVTSPVPHDAKPAAEVVRERGRAGAAHKGQQTRATILDAALSLASQMGIEGLSLGALAEVTGMSKSGVFAHFGSREELQISVIREYHERFEEEVFRPAIREARGMPRLRALFDRWVDKVATEIDSGCIYISGAVEFDDRPGPVRDALAGMVLMWHGALGRAIQQAMELRQLRPDTDAMQMLFEIHGLILSLHHDARFLRTPGSMDRARTGFERVIQYYTLGSARPSPGEVAPNAAASGVLQTS</sequence>
<comment type="caution">
    <text evidence="6">The sequence shown here is derived from an EMBL/GenBank/DDBJ whole genome shotgun (WGS) entry which is preliminary data.</text>
</comment>
<gene>
    <name evidence="6" type="ORF">EIP75_08395</name>
</gene>
<evidence type="ECO:0000256" key="1">
    <source>
        <dbReference type="ARBA" id="ARBA00023015"/>
    </source>
</evidence>
<dbReference type="InterPro" id="IPR009057">
    <property type="entry name" value="Homeodomain-like_sf"/>
</dbReference>
<keyword evidence="7" id="KW-1185">Reference proteome</keyword>
<dbReference type="Pfam" id="PF00440">
    <property type="entry name" value="TetR_N"/>
    <property type="match status" value="1"/>
</dbReference>
<evidence type="ECO:0000256" key="2">
    <source>
        <dbReference type="ARBA" id="ARBA00023125"/>
    </source>
</evidence>
<evidence type="ECO:0000256" key="4">
    <source>
        <dbReference type="PROSITE-ProRule" id="PRU00335"/>
    </source>
</evidence>
<keyword evidence="2 4" id="KW-0238">DNA-binding</keyword>
<dbReference type="PANTHER" id="PTHR47506:SF6">
    <property type="entry name" value="HTH-TYPE TRANSCRIPTIONAL REPRESSOR NEMR"/>
    <property type="match status" value="1"/>
</dbReference>
<dbReference type="Pfam" id="PF16925">
    <property type="entry name" value="TetR_C_13"/>
    <property type="match status" value="1"/>
</dbReference>
<dbReference type="PROSITE" id="PS50977">
    <property type="entry name" value="HTH_TETR_2"/>
    <property type="match status" value="1"/>
</dbReference>
<dbReference type="PANTHER" id="PTHR47506">
    <property type="entry name" value="TRANSCRIPTIONAL REGULATORY PROTEIN"/>
    <property type="match status" value="1"/>
</dbReference>
<feature type="domain" description="HTH tetR-type" evidence="5">
    <location>
        <begin position="102"/>
        <end position="162"/>
    </location>
</feature>